<dbReference type="AlphaFoldDB" id="A0A5N6YM37"/>
<reference evidence="1" key="1">
    <citation type="submission" date="2019-04" db="EMBL/GenBank/DDBJ databases">
        <title>Friends and foes A comparative genomics study of 23 Aspergillus species from section Flavi.</title>
        <authorList>
            <consortium name="DOE Joint Genome Institute"/>
            <person name="Kjaerbolling I."/>
            <person name="Vesth T."/>
            <person name="Frisvad J.C."/>
            <person name="Nybo J.L."/>
            <person name="Theobald S."/>
            <person name="Kildgaard S."/>
            <person name="Isbrandt T."/>
            <person name="Kuo A."/>
            <person name="Sato A."/>
            <person name="Lyhne E.K."/>
            <person name="Kogle M.E."/>
            <person name="Wiebenga A."/>
            <person name="Kun R.S."/>
            <person name="Lubbers R.J."/>
            <person name="Makela M.R."/>
            <person name="Barry K."/>
            <person name="Chovatia M."/>
            <person name="Clum A."/>
            <person name="Daum C."/>
            <person name="Haridas S."/>
            <person name="He G."/>
            <person name="LaButti K."/>
            <person name="Lipzen A."/>
            <person name="Mondo S."/>
            <person name="Riley R."/>
            <person name="Salamov A."/>
            <person name="Simmons B.A."/>
            <person name="Magnuson J.K."/>
            <person name="Henrissat B."/>
            <person name="Mortensen U.H."/>
            <person name="Larsen T.O."/>
            <person name="Devries R.P."/>
            <person name="Grigoriev I.V."/>
            <person name="Machida M."/>
            <person name="Baker S.E."/>
            <person name="Andersen M.R."/>
        </authorList>
    </citation>
    <scope>NUCLEOTIDE SEQUENCE</scope>
    <source>
        <strain evidence="1">CBS 117612</strain>
    </source>
</reference>
<organism evidence="1">
    <name type="scientific">Aspergillus arachidicola</name>
    <dbReference type="NCBI Taxonomy" id="656916"/>
    <lineage>
        <taxon>Eukaryota</taxon>
        <taxon>Fungi</taxon>
        <taxon>Dikarya</taxon>
        <taxon>Ascomycota</taxon>
        <taxon>Pezizomycotina</taxon>
        <taxon>Eurotiomycetes</taxon>
        <taxon>Eurotiomycetidae</taxon>
        <taxon>Eurotiales</taxon>
        <taxon>Aspergillaceae</taxon>
        <taxon>Aspergillus</taxon>
        <taxon>Aspergillus subgen. Circumdati</taxon>
    </lineage>
</organism>
<gene>
    <name evidence="1" type="ORF">BDV24DRAFT_126744</name>
</gene>
<name>A0A5N6YM37_9EURO</name>
<accession>A0A5N6YM37</accession>
<sequence>MIYVLKLWGAWLLMLATICRRINIRALWAFSDSTKMKPILRTGTMMESAIFRSCTLIETYLSHEFSLHLQLPV</sequence>
<evidence type="ECO:0000313" key="1">
    <source>
        <dbReference type="EMBL" id="KAE8344570.1"/>
    </source>
</evidence>
<dbReference type="EMBL" id="ML737123">
    <property type="protein sequence ID" value="KAE8344570.1"/>
    <property type="molecule type" value="Genomic_DNA"/>
</dbReference>
<protein>
    <submittedName>
        <fullName evidence="1">Uncharacterized protein</fullName>
    </submittedName>
</protein>
<proteinExistence type="predicted"/>
<dbReference type="Proteomes" id="UP000325558">
    <property type="component" value="Unassembled WGS sequence"/>
</dbReference>